<accession>A0AAD7BSE2</accession>
<sequence>MNMLSATRSYHNHPRISHQHLILAPRPRPNPDRWRSPDGRPHISKIRSLIQSVTLHLPIPRSNRILGDDWTEIFRIPRVSPGTGGISWGERWRGKRMRITALGGPPGSSVHGISHLSFPRASRTLVAPWLDRFRPPTRHSARC</sequence>
<keyword evidence="3" id="KW-1185">Reference proteome</keyword>
<comment type="caution">
    <text evidence="2">The sequence shown here is derived from an EMBL/GenBank/DDBJ whole genome shotgun (WGS) entry which is preliminary data.</text>
</comment>
<name>A0AAD7BSE2_MYCRO</name>
<evidence type="ECO:0000256" key="1">
    <source>
        <dbReference type="SAM" id="MobiDB-lite"/>
    </source>
</evidence>
<proteinExistence type="predicted"/>
<organism evidence="2 3">
    <name type="scientific">Mycena rosella</name>
    <name type="common">Pink bonnet</name>
    <name type="synonym">Agaricus rosellus</name>
    <dbReference type="NCBI Taxonomy" id="1033263"/>
    <lineage>
        <taxon>Eukaryota</taxon>
        <taxon>Fungi</taxon>
        <taxon>Dikarya</taxon>
        <taxon>Basidiomycota</taxon>
        <taxon>Agaricomycotina</taxon>
        <taxon>Agaricomycetes</taxon>
        <taxon>Agaricomycetidae</taxon>
        <taxon>Agaricales</taxon>
        <taxon>Marasmiineae</taxon>
        <taxon>Mycenaceae</taxon>
        <taxon>Mycena</taxon>
    </lineage>
</organism>
<dbReference type="Proteomes" id="UP001221757">
    <property type="component" value="Unassembled WGS sequence"/>
</dbReference>
<evidence type="ECO:0000313" key="2">
    <source>
        <dbReference type="EMBL" id="KAJ7629305.1"/>
    </source>
</evidence>
<feature type="region of interest" description="Disordered" evidence="1">
    <location>
        <begin position="15"/>
        <end position="36"/>
    </location>
</feature>
<evidence type="ECO:0000313" key="3">
    <source>
        <dbReference type="Proteomes" id="UP001221757"/>
    </source>
</evidence>
<dbReference type="EMBL" id="JARKIE010000548">
    <property type="protein sequence ID" value="KAJ7629305.1"/>
    <property type="molecule type" value="Genomic_DNA"/>
</dbReference>
<protein>
    <submittedName>
        <fullName evidence="2">Uncharacterized protein</fullName>
    </submittedName>
</protein>
<gene>
    <name evidence="2" type="ORF">B0H17DRAFT_550347</name>
</gene>
<dbReference type="AlphaFoldDB" id="A0AAD7BSE2"/>
<reference evidence="2" key="1">
    <citation type="submission" date="2023-03" db="EMBL/GenBank/DDBJ databases">
        <title>Massive genome expansion in bonnet fungi (Mycena s.s.) driven by repeated elements and novel gene families across ecological guilds.</title>
        <authorList>
            <consortium name="Lawrence Berkeley National Laboratory"/>
            <person name="Harder C.B."/>
            <person name="Miyauchi S."/>
            <person name="Viragh M."/>
            <person name="Kuo A."/>
            <person name="Thoen E."/>
            <person name="Andreopoulos B."/>
            <person name="Lu D."/>
            <person name="Skrede I."/>
            <person name="Drula E."/>
            <person name="Henrissat B."/>
            <person name="Morin E."/>
            <person name="Kohler A."/>
            <person name="Barry K."/>
            <person name="LaButti K."/>
            <person name="Morin E."/>
            <person name="Salamov A."/>
            <person name="Lipzen A."/>
            <person name="Mereny Z."/>
            <person name="Hegedus B."/>
            <person name="Baldrian P."/>
            <person name="Stursova M."/>
            <person name="Weitz H."/>
            <person name="Taylor A."/>
            <person name="Grigoriev I.V."/>
            <person name="Nagy L.G."/>
            <person name="Martin F."/>
            <person name="Kauserud H."/>
        </authorList>
    </citation>
    <scope>NUCLEOTIDE SEQUENCE</scope>
    <source>
        <strain evidence="2">CBHHK067</strain>
    </source>
</reference>